<evidence type="ECO:0000256" key="7">
    <source>
        <dbReference type="SAM" id="Phobius"/>
    </source>
</evidence>
<feature type="transmembrane region" description="Helical" evidence="7">
    <location>
        <begin position="109"/>
        <end position="136"/>
    </location>
</feature>
<evidence type="ECO:0000256" key="2">
    <source>
        <dbReference type="ARBA" id="ARBA00007931"/>
    </source>
</evidence>
<proteinExistence type="inferred from homology"/>
<dbReference type="GO" id="GO:0006508">
    <property type="term" value="P:proteolysis"/>
    <property type="evidence" value="ECO:0007669"/>
    <property type="project" value="UniProtKB-KW"/>
</dbReference>
<comment type="cofactor">
    <cofactor evidence="1">
        <name>Zn(2+)</name>
        <dbReference type="ChEBI" id="CHEBI:29105"/>
    </cofactor>
</comment>
<feature type="transmembrane region" description="Helical" evidence="7">
    <location>
        <begin position="83"/>
        <end position="103"/>
    </location>
</feature>
<keyword evidence="4" id="KW-0378">Hydrolase</keyword>
<keyword evidence="5" id="KW-0862">Zinc</keyword>
<reference evidence="8" key="2">
    <citation type="journal article" date="2021" name="PeerJ">
        <title>Extensive microbial diversity within the chicken gut microbiome revealed by metagenomics and culture.</title>
        <authorList>
            <person name="Gilroy R."/>
            <person name="Ravi A."/>
            <person name="Getino M."/>
            <person name="Pursley I."/>
            <person name="Horton D.L."/>
            <person name="Alikhan N.F."/>
            <person name="Baker D."/>
            <person name="Gharbi K."/>
            <person name="Hall N."/>
            <person name="Watson M."/>
            <person name="Adriaenssens E.M."/>
            <person name="Foster-Nyarko E."/>
            <person name="Jarju S."/>
            <person name="Secka A."/>
            <person name="Antonio M."/>
            <person name="Oren A."/>
            <person name="Chaudhuri R.R."/>
            <person name="La Ragione R."/>
            <person name="Hildebrand F."/>
            <person name="Pallen M.J."/>
        </authorList>
    </citation>
    <scope>NUCLEOTIDE SEQUENCE</scope>
    <source>
        <strain evidence="8">CHK157-1446</strain>
    </source>
</reference>
<feature type="transmembrane region" description="Helical" evidence="7">
    <location>
        <begin position="148"/>
        <end position="181"/>
    </location>
</feature>
<keyword evidence="7" id="KW-1133">Transmembrane helix</keyword>
<keyword evidence="7" id="KW-0812">Transmembrane</keyword>
<evidence type="ECO:0000256" key="3">
    <source>
        <dbReference type="ARBA" id="ARBA00022670"/>
    </source>
</evidence>
<keyword evidence="6" id="KW-0482">Metalloprotease</keyword>
<reference evidence="8" key="1">
    <citation type="submission" date="2020-10" db="EMBL/GenBank/DDBJ databases">
        <authorList>
            <person name="Gilroy R."/>
        </authorList>
    </citation>
    <scope>NUCLEOTIDE SEQUENCE</scope>
    <source>
        <strain evidence="8">CHK157-1446</strain>
    </source>
</reference>
<dbReference type="GO" id="GO:0008237">
    <property type="term" value="F:metallopeptidase activity"/>
    <property type="evidence" value="ECO:0007669"/>
    <property type="project" value="UniProtKB-KW"/>
</dbReference>
<keyword evidence="7" id="KW-0472">Membrane</keyword>
<accession>A0A9D1EN29</accession>
<evidence type="ECO:0000256" key="5">
    <source>
        <dbReference type="ARBA" id="ARBA00022833"/>
    </source>
</evidence>
<sequence length="186" mass="20070">MLTVRLFKTDVCVTFGFLMLLALNTISTHEITVCCLCFSLLHELSHLAAMKIFKVRVSQIKFYGAGIKISCCNMRNLSKGKKLAVYSAGCIANLLLCAALCFIDEMQSMLNLCIACFNLLPISYFDGGMMLSALFPQHLRALDVVSKLTFAAVAAAIVCMALLVPVSVSASAVITVLFVALSELVG</sequence>
<comment type="similarity">
    <text evidence="2">Belongs to the peptidase M50B family.</text>
</comment>
<name>A0A9D1EN29_9FIRM</name>
<dbReference type="EMBL" id="DVIR01000034">
    <property type="protein sequence ID" value="HIS24488.1"/>
    <property type="molecule type" value="Genomic_DNA"/>
</dbReference>
<protein>
    <recommendedName>
        <fullName evidence="10">Peptidase M50</fullName>
    </recommendedName>
</protein>
<feature type="transmembrane region" description="Helical" evidence="7">
    <location>
        <begin position="15"/>
        <end position="41"/>
    </location>
</feature>
<dbReference type="PANTHER" id="PTHR39188:SF3">
    <property type="entry name" value="STAGE IV SPORULATION PROTEIN FB"/>
    <property type="match status" value="1"/>
</dbReference>
<evidence type="ECO:0000256" key="1">
    <source>
        <dbReference type="ARBA" id="ARBA00001947"/>
    </source>
</evidence>
<dbReference type="Proteomes" id="UP000823982">
    <property type="component" value="Unassembled WGS sequence"/>
</dbReference>
<evidence type="ECO:0000313" key="9">
    <source>
        <dbReference type="Proteomes" id="UP000823982"/>
    </source>
</evidence>
<evidence type="ECO:0000256" key="4">
    <source>
        <dbReference type="ARBA" id="ARBA00022801"/>
    </source>
</evidence>
<gene>
    <name evidence="8" type="ORF">IAD01_03695</name>
</gene>
<evidence type="ECO:0000256" key="6">
    <source>
        <dbReference type="ARBA" id="ARBA00023049"/>
    </source>
</evidence>
<evidence type="ECO:0008006" key="10">
    <source>
        <dbReference type="Google" id="ProtNLM"/>
    </source>
</evidence>
<dbReference type="AlphaFoldDB" id="A0A9D1EN29"/>
<dbReference type="PANTHER" id="PTHR39188">
    <property type="entry name" value="MEMBRANE-ASSOCIATED ZINC METALLOPROTEASE M50B"/>
    <property type="match status" value="1"/>
</dbReference>
<evidence type="ECO:0000313" key="8">
    <source>
        <dbReference type="EMBL" id="HIS24488.1"/>
    </source>
</evidence>
<comment type="caution">
    <text evidence="8">The sequence shown here is derived from an EMBL/GenBank/DDBJ whole genome shotgun (WGS) entry which is preliminary data.</text>
</comment>
<keyword evidence="3" id="KW-0645">Protease</keyword>
<organism evidence="8 9">
    <name type="scientific">Candidatus Faeciplasma gallinarum</name>
    <dbReference type="NCBI Taxonomy" id="2840799"/>
    <lineage>
        <taxon>Bacteria</taxon>
        <taxon>Bacillati</taxon>
        <taxon>Bacillota</taxon>
        <taxon>Clostridia</taxon>
        <taxon>Eubacteriales</taxon>
        <taxon>Oscillospiraceae</taxon>
        <taxon>Oscillospiraceae incertae sedis</taxon>
        <taxon>Candidatus Faeciplasma</taxon>
    </lineage>
</organism>